<evidence type="ECO:0000256" key="3">
    <source>
        <dbReference type="ARBA" id="ARBA00022723"/>
    </source>
</evidence>
<evidence type="ECO:0000256" key="1">
    <source>
        <dbReference type="ARBA" id="ARBA00006964"/>
    </source>
</evidence>
<evidence type="ECO:0000256" key="4">
    <source>
        <dbReference type="PIRSR" id="PIRSR602678-1"/>
    </source>
</evidence>
<comment type="caution">
    <text evidence="5">The sequence shown here is derived from an EMBL/GenBank/DDBJ whole genome shotgun (WGS) entry which is preliminary data.</text>
</comment>
<dbReference type="Gene3D" id="3.40.1390.30">
    <property type="entry name" value="NIF3 (NGG1p interacting factor 3)-like"/>
    <property type="match status" value="2"/>
</dbReference>
<feature type="binding site" evidence="4">
    <location>
        <position position="65"/>
    </location>
    <ligand>
        <name>a divalent metal cation</name>
        <dbReference type="ChEBI" id="CHEBI:60240"/>
        <label>1</label>
    </ligand>
</feature>
<dbReference type="PANTHER" id="PTHR13799:SF14">
    <property type="entry name" value="GTP CYCLOHYDROLASE 1 TYPE 2 HOMOLOG"/>
    <property type="match status" value="1"/>
</dbReference>
<dbReference type="Proteomes" id="UP000070442">
    <property type="component" value="Unassembled WGS sequence"/>
</dbReference>
<accession>A0A134AH50</accession>
<name>A0A134AH50_9FIRM</name>
<dbReference type="RefSeq" id="WP_068367303.1">
    <property type="nucleotide sequence ID" value="NZ_CAUPGT010000008.1"/>
</dbReference>
<feature type="binding site" evidence="4">
    <location>
        <position position="103"/>
    </location>
    <ligand>
        <name>a divalent metal cation</name>
        <dbReference type="ChEBI" id="CHEBI:60240"/>
        <label>1</label>
    </ligand>
</feature>
<dbReference type="PATRIC" id="fig|755172.3.peg.671"/>
<dbReference type="EMBL" id="LSDG01000023">
    <property type="protein sequence ID" value="KXB66975.1"/>
    <property type="molecule type" value="Genomic_DNA"/>
</dbReference>
<feature type="binding site" evidence="4">
    <location>
        <position position="216"/>
    </location>
    <ligand>
        <name>a divalent metal cation</name>
        <dbReference type="ChEBI" id="CHEBI:60240"/>
        <label>1</label>
    </ligand>
</feature>
<evidence type="ECO:0000313" key="5">
    <source>
        <dbReference type="EMBL" id="KXB66975.1"/>
    </source>
</evidence>
<dbReference type="Pfam" id="PF01784">
    <property type="entry name" value="DUF34_NIF3"/>
    <property type="match status" value="1"/>
</dbReference>
<keyword evidence="3 4" id="KW-0479">Metal-binding</keyword>
<dbReference type="AlphaFoldDB" id="A0A134AH50"/>
<proteinExistence type="inferred from homology"/>
<dbReference type="GO" id="GO:0046872">
    <property type="term" value="F:metal ion binding"/>
    <property type="evidence" value="ECO:0007669"/>
    <property type="project" value="UniProtKB-KW"/>
</dbReference>
<gene>
    <name evidence="5" type="ORF">HMPREF1863_00701</name>
</gene>
<dbReference type="PANTHER" id="PTHR13799">
    <property type="entry name" value="NGG1 INTERACTING FACTOR 3"/>
    <property type="match status" value="1"/>
</dbReference>
<feature type="binding site" evidence="4">
    <location>
        <position position="220"/>
    </location>
    <ligand>
        <name>a divalent metal cation</name>
        <dbReference type="ChEBI" id="CHEBI:60240"/>
        <label>1</label>
    </ligand>
</feature>
<dbReference type="InterPro" id="IPR002678">
    <property type="entry name" value="DUF34/NIF3"/>
</dbReference>
<feature type="binding site" evidence="4">
    <location>
        <position position="64"/>
    </location>
    <ligand>
        <name>a divalent metal cation</name>
        <dbReference type="ChEBI" id="CHEBI:60240"/>
        <label>2</label>
    </ligand>
</feature>
<dbReference type="InterPro" id="IPR036069">
    <property type="entry name" value="DUF34/NIF3_sf"/>
</dbReference>
<dbReference type="GO" id="GO:0005737">
    <property type="term" value="C:cytoplasm"/>
    <property type="evidence" value="ECO:0007669"/>
    <property type="project" value="TreeGrafter"/>
</dbReference>
<keyword evidence="6" id="KW-1185">Reference proteome</keyword>
<dbReference type="FunFam" id="3.40.1390.30:FF:000001">
    <property type="entry name" value="GTP cyclohydrolase 1 type 2"/>
    <property type="match status" value="1"/>
</dbReference>
<dbReference type="NCBIfam" id="TIGR00486">
    <property type="entry name" value="YbgI_SA1388"/>
    <property type="match status" value="1"/>
</dbReference>
<sequence length="251" mass="28094">MNTVELINKLRAWAPEELQEPWDKTGWQLRLGEREVKNVVVAMDVTRDVVDLAMEKGAELIITHHPFIFSPLEMVEDRTLRGKMVCDLIRHNISVYSSHTSMDKAKGGVNDQWIEKLSLQDVTVLSDEEELGILGTSSLSLKDLKDIFERESITGIRCYGQKKERVQRVAFVGGSGADFIDEAAFKGADVLITGDVKHHDGQRAYEIGLMVLDIGHFHSEKAILEAMAAWAEDVSDATAHVVMNSPFVFDI</sequence>
<dbReference type="STRING" id="755172.HMPREF1863_00701"/>
<evidence type="ECO:0000313" key="6">
    <source>
        <dbReference type="Proteomes" id="UP000070442"/>
    </source>
</evidence>
<dbReference type="SUPFAM" id="SSF102705">
    <property type="entry name" value="NIF3 (NGG1p interacting factor 3)-like"/>
    <property type="match status" value="1"/>
</dbReference>
<reference evidence="6" key="1">
    <citation type="submission" date="2016-01" db="EMBL/GenBank/DDBJ databases">
        <authorList>
            <person name="Mitreva M."/>
            <person name="Pepin K.H."/>
            <person name="Mihindukulasuriya K.A."/>
            <person name="Fulton R."/>
            <person name="Fronick C."/>
            <person name="O'Laughlin M."/>
            <person name="Miner T."/>
            <person name="Herter B."/>
            <person name="Rosa B.A."/>
            <person name="Cordes M."/>
            <person name="Tomlinson C."/>
            <person name="Wollam A."/>
            <person name="Palsikar V.B."/>
            <person name="Mardis E.R."/>
            <person name="Wilson R.K."/>
        </authorList>
    </citation>
    <scope>NUCLEOTIDE SEQUENCE [LARGE SCALE GENOMIC DNA]</scope>
    <source>
        <strain evidence="6">DNF00729</strain>
    </source>
</reference>
<organism evidence="5 6">
    <name type="scientific">Aedoeadaptatus coxii</name>
    <dbReference type="NCBI Taxonomy" id="755172"/>
    <lineage>
        <taxon>Bacteria</taxon>
        <taxon>Bacillati</taxon>
        <taxon>Bacillota</taxon>
        <taxon>Tissierellia</taxon>
        <taxon>Tissierellales</taxon>
        <taxon>Peptoniphilaceae</taxon>
        <taxon>Aedoeadaptatus</taxon>
    </lineage>
</organism>
<protein>
    <recommendedName>
        <fullName evidence="2">GTP cyclohydrolase 1 type 2 homolog</fullName>
    </recommendedName>
</protein>
<evidence type="ECO:0000256" key="2">
    <source>
        <dbReference type="ARBA" id="ARBA00022112"/>
    </source>
</evidence>
<comment type="similarity">
    <text evidence="1">Belongs to the GTP cyclohydrolase I type 2/NIF3 family.</text>
</comment>